<comment type="caution">
    <text evidence="1">The sequence shown here is derived from an EMBL/GenBank/DDBJ whole genome shotgun (WGS) entry which is preliminary data.</text>
</comment>
<dbReference type="AlphaFoldDB" id="S7VIX0"/>
<name>S7VIX0_9BACT</name>
<organism evidence="1 2">
    <name type="scientific">Cyclobacterium qasimii M12-11B</name>
    <dbReference type="NCBI Taxonomy" id="641524"/>
    <lineage>
        <taxon>Bacteria</taxon>
        <taxon>Pseudomonadati</taxon>
        <taxon>Bacteroidota</taxon>
        <taxon>Cytophagia</taxon>
        <taxon>Cytophagales</taxon>
        <taxon>Cyclobacteriaceae</taxon>
        <taxon>Cyclobacterium</taxon>
    </lineage>
</organism>
<evidence type="ECO:0000313" key="2">
    <source>
        <dbReference type="Proteomes" id="UP000014974"/>
    </source>
</evidence>
<evidence type="ECO:0000313" key="1">
    <source>
        <dbReference type="EMBL" id="EPR69457.1"/>
    </source>
</evidence>
<dbReference type="STRING" id="641524.ADICYQ_1559"/>
<accession>S7VIX0</accession>
<gene>
    <name evidence="1" type="ORF">ADICYQ_1559</name>
</gene>
<dbReference type="Proteomes" id="UP000014974">
    <property type="component" value="Unassembled WGS sequence"/>
</dbReference>
<protein>
    <submittedName>
        <fullName evidence="1">Uncharacterized protein</fullName>
    </submittedName>
</protein>
<proteinExistence type="predicted"/>
<sequence length="65" mass="7515">MYWQAFRRMGVSVEIFKPMVVNYFKEAECNRNSRKTVNVKSDSAKVFPGWFIQLASTGVIEVGYC</sequence>
<reference evidence="1 2" key="1">
    <citation type="journal article" date="2013" name="Genome Announc.">
        <title>Draft Genome Sequence of Cyclobacterium qasimii Strain M12-11BT, Isolated from Arctic Marine Sediment.</title>
        <authorList>
            <person name="Shivaji S."/>
            <person name="Ara S."/>
            <person name="Singh A."/>
            <person name="Kumar Pinnaka A."/>
        </authorList>
    </citation>
    <scope>NUCLEOTIDE SEQUENCE [LARGE SCALE GENOMIC DNA]</scope>
    <source>
        <strain evidence="1 2">M12-11B</strain>
    </source>
</reference>
<dbReference type="EMBL" id="ATNM01000065">
    <property type="protein sequence ID" value="EPR69457.1"/>
    <property type="molecule type" value="Genomic_DNA"/>
</dbReference>